<organism evidence="2 3">
    <name type="scientific">Acropora cervicornis</name>
    <name type="common">Staghorn coral</name>
    <dbReference type="NCBI Taxonomy" id="6130"/>
    <lineage>
        <taxon>Eukaryota</taxon>
        <taxon>Metazoa</taxon>
        <taxon>Cnidaria</taxon>
        <taxon>Anthozoa</taxon>
        <taxon>Hexacorallia</taxon>
        <taxon>Scleractinia</taxon>
        <taxon>Astrocoeniina</taxon>
        <taxon>Acroporidae</taxon>
        <taxon>Acropora</taxon>
    </lineage>
</organism>
<name>A0AAD9UYQ8_ACRCE</name>
<comment type="caution">
    <text evidence="2">The sequence shown here is derived from an EMBL/GenBank/DDBJ whole genome shotgun (WGS) entry which is preliminary data.</text>
</comment>
<evidence type="ECO:0000256" key="1">
    <source>
        <dbReference type="SAM" id="MobiDB-lite"/>
    </source>
</evidence>
<dbReference type="AlphaFoldDB" id="A0AAD9UYQ8"/>
<feature type="region of interest" description="Disordered" evidence="1">
    <location>
        <begin position="12"/>
        <end position="80"/>
    </location>
</feature>
<protein>
    <submittedName>
        <fullName evidence="2">Uncharacterized protein</fullName>
    </submittedName>
</protein>
<reference evidence="2" key="1">
    <citation type="journal article" date="2023" name="G3 (Bethesda)">
        <title>Whole genome assembly and annotation of the endangered Caribbean coral Acropora cervicornis.</title>
        <authorList>
            <person name="Selwyn J.D."/>
            <person name="Vollmer S.V."/>
        </authorList>
    </citation>
    <scope>NUCLEOTIDE SEQUENCE</scope>
    <source>
        <strain evidence="2">K2</strain>
    </source>
</reference>
<proteinExistence type="predicted"/>
<reference evidence="2" key="2">
    <citation type="journal article" date="2023" name="Science">
        <title>Genomic signatures of disease resistance in endangered staghorn corals.</title>
        <authorList>
            <person name="Vollmer S.V."/>
            <person name="Selwyn J.D."/>
            <person name="Despard B.A."/>
            <person name="Roesel C.L."/>
        </authorList>
    </citation>
    <scope>NUCLEOTIDE SEQUENCE</scope>
    <source>
        <strain evidence="2">K2</strain>
    </source>
</reference>
<dbReference type="EMBL" id="JARQWQ010000066">
    <property type="protein sequence ID" value="KAK2554929.1"/>
    <property type="molecule type" value="Genomic_DNA"/>
</dbReference>
<feature type="compositionally biased region" description="Basic and acidic residues" evidence="1">
    <location>
        <begin position="17"/>
        <end position="28"/>
    </location>
</feature>
<evidence type="ECO:0000313" key="2">
    <source>
        <dbReference type="EMBL" id="KAK2554929.1"/>
    </source>
</evidence>
<accession>A0AAD9UYQ8</accession>
<sequence length="295" mass="33312">MANNCSFQRLVGGQCGKDPRARGSKKNDNLTGIFLPVGSGHSTPQKEAGGSFYTPASDEEPSSEEISFESKQRRVPHPGTRRDHLNAYLCSRDISPVRSQLQIPWQDASDRTKCYYVRKAGQGLSALVQDIAPTDAGSLYKAVLMERTLNLVKEDNLTDIVDETLMNALAECYRAADDSWETRRQILSIMADKLTLNQLRRWIPDLSQHCPCFENFISGRSLQVIRDPKEPLFQVTCDHQHDDVCEQCAVLASTLTKTFVLTLYIDTEEIRVKRKQPYVEKIDAYCQTCICKVTK</sequence>
<gene>
    <name evidence="2" type="ORF">P5673_023615</name>
</gene>
<feature type="compositionally biased region" description="Acidic residues" evidence="1">
    <location>
        <begin position="57"/>
        <end position="67"/>
    </location>
</feature>
<dbReference type="Proteomes" id="UP001249851">
    <property type="component" value="Unassembled WGS sequence"/>
</dbReference>
<keyword evidence="3" id="KW-1185">Reference proteome</keyword>
<evidence type="ECO:0000313" key="3">
    <source>
        <dbReference type="Proteomes" id="UP001249851"/>
    </source>
</evidence>